<evidence type="ECO:0000313" key="2">
    <source>
        <dbReference type="EnsemblProtists" id="EKX35105"/>
    </source>
</evidence>
<dbReference type="HOGENOM" id="CLU_1356921_0_0_1"/>
<protein>
    <submittedName>
        <fullName evidence="1 2">Uncharacterized protein</fullName>
    </submittedName>
</protein>
<gene>
    <name evidence="1" type="ORF">GUITHDRAFT_118758</name>
</gene>
<dbReference type="EnsemblProtists" id="EKX35105">
    <property type="protein sequence ID" value="EKX35105"/>
    <property type="gene ID" value="GUITHDRAFT_118758"/>
</dbReference>
<reference evidence="3" key="2">
    <citation type="submission" date="2012-11" db="EMBL/GenBank/DDBJ databases">
        <authorList>
            <person name="Kuo A."/>
            <person name="Curtis B.A."/>
            <person name="Tanifuji G."/>
            <person name="Burki F."/>
            <person name="Gruber A."/>
            <person name="Irimia M."/>
            <person name="Maruyama S."/>
            <person name="Arias M.C."/>
            <person name="Ball S.G."/>
            <person name="Gile G.H."/>
            <person name="Hirakawa Y."/>
            <person name="Hopkins J.F."/>
            <person name="Rensing S.A."/>
            <person name="Schmutz J."/>
            <person name="Symeonidi A."/>
            <person name="Elias M."/>
            <person name="Eveleigh R.J."/>
            <person name="Herman E.K."/>
            <person name="Klute M.J."/>
            <person name="Nakayama T."/>
            <person name="Obornik M."/>
            <person name="Reyes-Prieto A."/>
            <person name="Armbrust E.V."/>
            <person name="Aves S.J."/>
            <person name="Beiko R.G."/>
            <person name="Coutinho P."/>
            <person name="Dacks J.B."/>
            <person name="Durnford D.G."/>
            <person name="Fast N.M."/>
            <person name="Green B.R."/>
            <person name="Grisdale C."/>
            <person name="Hempe F."/>
            <person name="Henrissat B."/>
            <person name="Hoppner M.P."/>
            <person name="Ishida K.-I."/>
            <person name="Kim E."/>
            <person name="Koreny L."/>
            <person name="Kroth P.G."/>
            <person name="Liu Y."/>
            <person name="Malik S.-B."/>
            <person name="Maier U.G."/>
            <person name="McRose D."/>
            <person name="Mock T."/>
            <person name="Neilson J.A."/>
            <person name="Onodera N.T."/>
            <person name="Poole A.M."/>
            <person name="Pritham E.J."/>
            <person name="Richards T.A."/>
            <person name="Rocap G."/>
            <person name="Roy S.W."/>
            <person name="Sarai C."/>
            <person name="Schaack S."/>
            <person name="Shirato S."/>
            <person name="Slamovits C.H."/>
            <person name="Spencer D.F."/>
            <person name="Suzuki S."/>
            <person name="Worden A.Z."/>
            <person name="Zauner S."/>
            <person name="Barry K."/>
            <person name="Bell C."/>
            <person name="Bharti A.K."/>
            <person name="Crow J.A."/>
            <person name="Grimwood J."/>
            <person name="Kramer R."/>
            <person name="Lindquist E."/>
            <person name="Lucas S."/>
            <person name="Salamov A."/>
            <person name="McFadden G.I."/>
            <person name="Lane C.E."/>
            <person name="Keeling P.J."/>
            <person name="Gray M.W."/>
            <person name="Grigoriev I.V."/>
            <person name="Archibald J.M."/>
        </authorList>
    </citation>
    <scope>NUCLEOTIDE SEQUENCE</scope>
    <source>
        <strain evidence="3">CCMP2712</strain>
    </source>
</reference>
<keyword evidence="3" id="KW-1185">Reference proteome</keyword>
<organism evidence="1">
    <name type="scientific">Guillardia theta (strain CCMP2712)</name>
    <name type="common">Cryptophyte</name>
    <dbReference type="NCBI Taxonomy" id="905079"/>
    <lineage>
        <taxon>Eukaryota</taxon>
        <taxon>Cryptophyceae</taxon>
        <taxon>Pyrenomonadales</taxon>
        <taxon>Geminigeraceae</taxon>
        <taxon>Guillardia</taxon>
    </lineage>
</organism>
<dbReference type="PaxDb" id="55529-EKX35105"/>
<evidence type="ECO:0000313" key="1">
    <source>
        <dbReference type="EMBL" id="EKX35105.1"/>
    </source>
</evidence>
<reference evidence="2" key="3">
    <citation type="submission" date="2016-03" db="UniProtKB">
        <authorList>
            <consortium name="EnsemblProtists"/>
        </authorList>
    </citation>
    <scope>IDENTIFICATION</scope>
</reference>
<dbReference type="EMBL" id="JH993097">
    <property type="protein sequence ID" value="EKX35105.1"/>
    <property type="molecule type" value="Genomic_DNA"/>
</dbReference>
<dbReference type="Proteomes" id="UP000011087">
    <property type="component" value="Unassembled WGS sequence"/>
</dbReference>
<dbReference type="AlphaFoldDB" id="L1IGZ5"/>
<evidence type="ECO:0000313" key="3">
    <source>
        <dbReference type="Proteomes" id="UP000011087"/>
    </source>
</evidence>
<reference evidence="1 3" key="1">
    <citation type="journal article" date="2012" name="Nature">
        <title>Algal genomes reveal evolutionary mosaicism and the fate of nucleomorphs.</title>
        <authorList>
            <consortium name="DOE Joint Genome Institute"/>
            <person name="Curtis B.A."/>
            <person name="Tanifuji G."/>
            <person name="Burki F."/>
            <person name="Gruber A."/>
            <person name="Irimia M."/>
            <person name="Maruyama S."/>
            <person name="Arias M.C."/>
            <person name="Ball S.G."/>
            <person name="Gile G.H."/>
            <person name="Hirakawa Y."/>
            <person name="Hopkins J.F."/>
            <person name="Kuo A."/>
            <person name="Rensing S.A."/>
            <person name="Schmutz J."/>
            <person name="Symeonidi A."/>
            <person name="Elias M."/>
            <person name="Eveleigh R.J."/>
            <person name="Herman E.K."/>
            <person name="Klute M.J."/>
            <person name="Nakayama T."/>
            <person name="Obornik M."/>
            <person name="Reyes-Prieto A."/>
            <person name="Armbrust E.V."/>
            <person name="Aves S.J."/>
            <person name="Beiko R.G."/>
            <person name="Coutinho P."/>
            <person name="Dacks J.B."/>
            <person name="Durnford D.G."/>
            <person name="Fast N.M."/>
            <person name="Green B.R."/>
            <person name="Grisdale C.J."/>
            <person name="Hempel F."/>
            <person name="Henrissat B."/>
            <person name="Hoppner M.P."/>
            <person name="Ishida K."/>
            <person name="Kim E."/>
            <person name="Koreny L."/>
            <person name="Kroth P.G."/>
            <person name="Liu Y."/>
            <person name="Malik S.B."/>
            <person name="Maier U.G."/>
            <person name="McRose D."/>
            <person name="Mock T."/>
            <person name="Neilson J.A."/>
            <person name="Onodera N.T."/>
            <person name="Poole A.M."/>
            <person name="Pritham E.J."/>
            <person name="Richards T.A."/>
            <person name="Rocap G."/>
            <person name="Roy S.W."/>
            <person name="Sarai C."/>
            <person name="Schaack S."/>
            <person name="Shirato S."/>
            <person name="Slamovits C.H."/>
            <person name="Spencer D.F."/>
            <person name="Suzuki S."/>
            <person name="Worden A.Z."/>
            <person name="Zauner S."/>
            <person name="Barry K."/>
            <person name="Bell C."/>
            <person name="Bharti A.K."/>
            <person name="Crow J.A."/>
            <person name="Grimwood J."/>
            <person name="Kramer R."/>
            <person name="Lindquist E."/>
            <person name="Lucas S."/>
            <person name="Salamov A."/>
            <person name="McFadden G.I."/>
            <person name="Lane C.E."/>
            <person name="Keeling P.J."/>
            <person name="Gray M.W."/>
            <person name="Grigoriev I.V."/>
            <person name="Archibald J.M."/>
        </authorList>
    </citation>
    <scope>NUCLEOTIDE SEQUENCE</scope>
    <source>
        <strain evidence="1 3">CCMP2712</strain>
    </source>
</reference>
<proteinExistence type="predicted"/>
<dbReference type="GeneID" id="17291822"/>
<name>L1IGZ5_GUITC</name>
<sequence length="202" mass="23225">MPQTRIVQLLFYQAQPNDHFMNRLVSWFDPPYVHVEIRFEDGMASSVYAGETVFFRNRTYANPHYRIETFTVEDRDYQAMYRHCRLRAAHNVGFDGLGMYLAILPLISRNPPDRTFCSRYVTEVLQLGNVPEFVMLTPCRTTPSMLFKAVRSSNRTLFSSVPFKIELAVQGACGPQDLHPGKKRRGTVTEEGIVPIAFTPRV</sequence>
<dbReference type="OrthoDB" id="10622262at2759"/>
<accession>L1IGZ5</accession>
<dbReference type="RefSeq" id="XP_005822085.1">
    <property type="nucleotide sequence ID" value="XM_005822028.1"/>
</dbReference>
<dbReference type="KEGG" id="gtt:GUITHDRAFT_118758"/>